<dbReference type="Proteomes" id="UP000324974">
    <property type="component" value="Chromosome"/>
</dbReference>
<name>A0A5C1A5I1_9BACT</name>
<feature type="region of interest" description="Disordered" evidence="1">
    <location>
        <begin position="79"/>
        <end position="103"/>
    </location>
</feature>
<organism evidence="2 3">
    <name type="scientific">Limnoglobus roseus</name>
    <dbReference type="NCBI Taxonomy" id="2598579"/>
    <lineage>
        <taxon>Bacteria</taxon>
        <taxon>Pseudomonadati</taxon>
        <taxon>Planctomycetota</taxon>
        <taxon>Planctomycetia</taxon>
        <taxon>Gemmatales</taxon>
        <taxon>Gemmataceae</taxon>
        <taxon>Limnoglobus</taxon>
    </lineage>
</organism>
<dbReference type="EMBL" id="CP042425">
    <property type="protein sequence ID" value="QEL13585.1"/>
    <property type="molecule type" value="Genomic_DNA"/>
</dbReference>
<gene>
    <name evidence="2" type="ORF">PX52LOC_00443</name>
</gene>
<keyword evidence="3" id="KW-1185">Reference proteome</keyword>
<dbReference type="AlphaFoldDB" id="A0A5C1A5I1"/>
<dbReference type="KEGG" id="lrs:PX52LOC_00443"/>
<dbReference type="RefSeq" id="WP_149108545.1">
    <property type="nucleotide sequence ID" value="NZ_CP042425.1"/>
</dbReference>
<accession>A0A5C1A5I1</accession>
<evidence type="ECO:0000256" key="1">
    <source>
        <dbReference type="SAM" id="MobiDB-lite"/>
    </source>
</evidence>
<reference evidence="3" key="1">
    <citation type="submission" date="2019-08" db="EMBL/GenBank/DDBJ databases">
        <title>Limnoglobus roseus gen. nov., sp. nov., a novel freshwater planctomycete with a giant genome from the family Gemmataceae.</title>
        <authorList>
            <person name="Kulichevskaya I.S."/>
            <person name="Naumoff D.G."/>
            <person name="Miroshnikov K."/>
            <person name="Ivanova A."/>
            <person name="Philippov D.A."/>
            <person name="Hakobyan A."/>
            <person name="Rijpstra I.C."/>
            <person name="Sinninghe Damste J.S."/>
            <person name="Liesack W."/>
            <person name="Dedysh S.N."/>
        </authorList>
    </citation>
    <scope>NUCLEOTIDE SEQUENCE [LARGE SCALE GENOMIC DNA]</scope>
    <source>
        <strain evidence="3">PX52</strain>
    </source>
</reference>
<protein>
    <submittedName>
        <fullName evidence="2">Uncharacterized protein</fullName>
    </submittedName>
</protein>
<proteinExistence type="predicted"/>
<evidence type="ECO:0000313" key="2">
    <source>
        <dbReference type="EMBL" id="QEL13585.1"/>
    </source>
</evidence>
<evidence type="ECO:0000313" key="3">
    <source>
        <dbReference type="Proteomes" id="UP000324974"/>
    </source>
</evidence>
<sequence>MRKALIGFLVLAAVGGAYYLGTHSNATPPVAAAPETAAKPSVIEDGLVVPTGLTMPATMPAMKIDEPTKVLTGEVKVPNDLLRSEPPPRHPALIIPSIPTEKK</sequence>